<reference evidence="4 5" key="1">
    <citation type="journal article" date="2021" name="Elife">
        <title>Chloroplast acquisition without the gene transfer in kleptoplastic sea slugs, Plakobranchus ocellatus.</title>
        <authorList>
            <person name="Maeda T."/>
            <person name="Takahashi S."/>
            <person name="Yoshida T."/>
            <person name="Shimamura S."/>
            <person name="Takaki Y."/>
            <person name="Nagai Y."/>
            <person name="Toyoda A."/>
            <person name="Suzuki Y."/>
            <person name="Arimoto A."/>
            <person name="Ishii H."/>
            <person name="Satoh N."/>
            <person name="Nishiyama T."/>
            <person name="Hasebe M."/>
            <person name="Maruyama T."/>
            <person name="Minagawa J."/>
            <person name="Obokata J."/>
            <person name="Shigenobu S."/>
        </authorList>
    </citation>
    <scope>NUCLEOTIDE SEQUENCE [LARGE SCALE GENOMIC DNA]</scope>
</reference>
<evidence type="ECO:0000313" key="4">
    <source>
        <dbReference type="EMBL" id="GFO00690.1"/>
    </source>
</evidence>
<evidence type="ECO:0000256" key="1">
    <source>
        <dbReference type="ARBA" id="ARBA00022441"/>
    </source>
</evidence>
<dbReference type="InterPro" id="IPR015915">
    <property type="entry name" value="Kelch-typ_b-propeller"/>
</dbReference>
<keyword evidence="2" id="KW-0677">Repeat</keyword>
<evidence type="ECO:0000256" key="2">
    <source>
        <dbReference type="ARBA" id="ARBA00022737"/>
    </source>
</evidence>
<accession>A0AAV4A196</accession>
<name>A0AAV4A196_9GAST</name>
<dbReference type="Proteomes" id="UP000735302">
    <property type="component" value="Unassembled WGS sequence"/>
</dbReference>
<keyword evidence="3" id="KW-0812">Transmembrane</keyword>
<keyword evidence="3" id="KW-0472">Membrane</keyword>
<dbReference type="PANTHER" id="PTHR46344">
    <property type="entry name" value="OS02G0202900 PROTEIN"/>
    <property type="match status" value="1"/>
</dbReference>
<dbReference type="InterPro" id="IPR006652">
    <property type="entry name" value="Kelch_1"/>
</dbReference>
<keyword evidence="3" id="KW-1133">Transmembrane helix</keyword>
<sequence>MDNGGLDLSNLPLQFFCPPPSSPLLRSSAPLAFIVNAFFSLNLIVTKLLFNLIVTKLLLNLIVTKLLLNLIVTKLLLNLIGQPPQPSNISKQSSLIGQIIMNLKSGAANFLVPASAPPTYTPLSDVTDASGSSYDDGPAENGSNREFPVTEQRLYVINRSGTGEASYLLLTQDARRILSYRVHTEKWRATEGVMNFGAVVVGTNIYVIGGFHKGRAVCLNRMFRYDACEREWTECASLLQARAKFGTCVVGGKIFVCELLVSNSIMVLGLEDSPQVAF</sequence>
<dbReference type="AlphaFoldDB" id="A0AAV4A196"/>
<comment type="caution">
    <text evidence="4">The sequence shown here is derived from an EMBL/GenBank/DDBJ whole genome shotgun (WGS) entry which is preliminary data.</text>
</comment>
<protein>
    <submittedName>
        <fullName evidence="4">Kelch-like 34</fullName>
    </submittedName>
</protein>
<evidence type="ECO:0000256" key="3">
    <source>
        <dbReference type="SAM" id="Phobius"/>
    </source>
</evidence>
<evidence type="ECO:0000313" key="5">
    <source>
        <dbReference type="Proteomes" id="UP000735302"/>
    </source>
</evidence>
<dbReference type="SMART" id="SM00612">
    <property type="entry name" value="Kelch"/>
    <property type="match status" value="1"/>
</dbReference>
<dbReference type="Gene3D" id="2.120.10.80">
    <property type="entry name" value="Kelch-type beta propeller"/>
    <property type="match status" value="1"/>
</dbReference>
<organism evidence="4 5">
    <name type="scientific">Plakobranchus ocellatus</name>
    <dbReference type="NCBI Taxonomy" id="259542"/>
    <lineage>
        <taxon>Eukaryota</taxon>
        <taxon>Metazoa</taxon>
        <taxon>Spiralia</taxon>
        <taxon>Lophotrochozoa</taxon>
        <taxon>Mollusca</taxon>
        <taxon>Gastropoda</taxon>
        <taxon>Heterobranchia</taxon>
        <taxon>Euthyneura</taxon>
        <taxon>Panpulmonata</taxon>
        <taxon>Sacoglossa</taxon>
        <taxon>Placobranchoidea</taxon>
        <taxon>Plakobranchidae</taxon>
        <taxon>Plakobranchus</taxon>
    </lineage>
</organism>
<feature type="transmembrane region" description="Helical" evidence="3">
    <location>
        <begin position="29"/>
        <end position="50"/>
    </location>
</feature>
<proteinExistence type="predicted"/>
<gene>
    <name evidence="4" type="ORF">PoB_002719500</name>
</gene>
<dbReference type="EMBL" id="BLXT01003136">
    <property type="protein sequence ID" value="GFO00690.1"/>
    <property type="molecule type" value="Genomic_DNA"/>
</dbReference>
<keyword evidence="1" id="KW-0880">Kelch repeat</keyword>
<dbReference type="SUPFAM" id="SSF117281">
    <property type="entry name" value="Kelch motif"/>
    <property type="match status" value="1"/>
</dbReference>
<dbReference type="PANTHER" id="PTHR46344:SF27">
    <property type="entry name" value="KELCH REPEAT SUPERFAMILY PROTEIN"/>
    <property type="match status" value="1"/>
</dbReference>
<keyword evidence="5" id="KW-1185">Reference proteome</keyword>
<dbReference type="Pfam" id="PF01344">
    <property type="entry name" value="Kelch_1"/>
    <property type="match status" value="1"/>
</dbReference>
<feature type="transmembrane region" description="Helical" evidence="3">
    <location>
        <begin position="57"/>
        <end position="77"/>
    </location>
</feature>